<name>A0A895XU22_9ACTN</name>
<feature type="region of interest" description="Disordered" evidence="1">
    <location>
        <begin position="248"/>
        <end position="283"/>
    </location>
</feature>
<evidence type="ECO:0000259" key="3">
    <source>
        <dbReference type="Pfam" id="PF25863"/>
    </source>
</evidence>
<feature type="transmembrane region" description="Helical" evidence="2">
    <location>
        <begin position="20"/>
        <end position="41"/>
    </location>
</feature>
<evidence type="ECO:0000313" key="5">
    <source>
        <dbReference type="Proteomes" id="UP000662939"/>
    </source>
</evidence>
<evidence type="ECO:0000256" key="1">
    <source>
        <dbReference type="SAM" id="MobiDB-lite"/>
    </source>
</evidence>
<keyword evidence="2" id="KW-0812">Transmembrane</keyword>
<feature type="domain" description="Alkaline phosphatase-like protein PglZ C-terminal" evidence="3">
    <location>
        <begin position="292"/>
        <end position="390"/>
    </location>
</feature>
<feature type="compositionally biased region" description="Polar residues" evidence="1">
    <location>
        <begin position="248"/>
        <end position="259"/>
    </location>
</feature>
<feature type="transmembrane region" description="Helical" evidence="2">
    <location>
        <begin position="48"/>
        <end position="67"/>
    </location>
</feature>
<dbReference type="InterPro" id="IPR058882">
    <property type="entry name" value="PglZ_C"/>
</dbReference>
<proteinExistence type="predicted"/>
<dbReference type="KEGG" id="nav:JQS30_15545"/>
<dbReference type="Proteomes" id="UP000662939">
    <property type="component" value="Chromosome"/>
</dbReference>
<keyword evidence="2" id="KW-0472">Membrane</keyword>
<sequence length="395" mass="42721">MNSQPLVTAKASLGRAFGSIVWALSPLLSFGLLTPVTFLIAWIRRRTFVQFLGFAVYLALWIGALVFSEGRQYEQVMMYAYLIVLWNFATVHAFLVRRKIWYRPESSPVVTTPPLLIPEQTHTAKQQSDSHRHSDFDPGPYGFSLAHDAPAAALVASALLSIGEGATSALAELERRYFDGRQVGSGYLARFAHAGVVHVGRLAQISPDLAQATYQRAWAIVTELGAEAQVLSSAGARAVLKADELHSTTDPSVEYSQPKPQAASGAINSEPEPATVGQQKNPTVASGTFPRHPTLSEQVCDSQTYRDHVRGLRRVPDSAVVKAIIDGAQDAGGVLTVAEVGRIAGRPAGSVDGYVTQLQRALNIDGSQVLTRDDNGTSVRLNLELLRQQFLGGHQ</sequence>
<dbReference type="Pfam" id="PF25863">
    <property type="entry name" value="PglZ_C"/>
    <property type="match status" value="1"/>
</dbReference>
<keyword evidence="2" id="KW-1133">Transmembrane helix</keyword>
<reference evidence="4" key="1">
    <citation type="submission" date="2021-02" db="EMBL/GenBank/DDBJ databases">
        <title>Natronoglycomyces albus gen. nov., sp. nov, a haloalkaliphilic actinobacterium from a soda solonchak soil.</title>
        <authorList>
            <person name="Sorokin D.Y."/>
            <person name="Khijniak T.V."/>
            <person name="Zakharycheva A.P."/>
            <person name="Boueva O.V."/>
            <person name="Ariskina E.V."/>
            <person name="Hahnke R.L."/>
            <person name="Bunk B."/>
            <person name="Sproer C."/>
            <person name="Schumann P."/>
            <person name="Evtushenko L.I."/>
            <person name="Kublanov I.V."/>
        </authorList>
    </citation>
    <scope>NUCLEOTIDE SEQUENCE</scope>
    <source>
        <strain evidence="4">DSM 106290</strain>
    </source>
</reference>
<dbReference type="RefSeq" id="WP_213171149.1">
    <property type="nucleotide sequence ID" value="NZ_CP070496.1"/>
</dbReference>
<evidence type="ECO:0000313" key="4">
    <source>
        <dbReference type="EMBL" id="QSB05148.1"/>
    </source>
</evidence>
<keyword evidence="5" id="KW-1185">Reference proteome</keyword>
<organism evidence="4 5">
    <name type="scientific">Natronoglycomyces albus</name>
    <dbReference type="NCBI Taxonomy" id="2811108"/>
    <lineage>
        <taxon>Bacteria</taxon>
        <taxon>Bacillati</taxon>
        <taxon>Actinomycetota</taxon>
        <taxon>Actinomycetes</taxon>
        <taxon>Glycomycetales</taxon>
        <taxon>Glycomycetaceae</taxon>
        <taxon>Natronoglycomyces</taxon>
    </lineage>
</organism>
<gene>
    <name evidence="4" type="ORF">JQS30_15545</name>
</gene>
<dbReference type="AlphaFoldDB" id="A0A895XU22"/>
<protein>
    <recommendedName>
        <fullName evidence="3">Alkaline phosphatase-like protein PglZ C-terminal domain-containing protein</fullName>
    </recommendedName>
</protein>
<feature type="transmembrane region" description="Helical" evidence="2">
    <location>
        <begin position="79"/>
        <end position="96"/>
    </location>
</feature>
<dbReference type="EMBL" id="CP070496">
    <property type="protein sequence ID" value="QSB05148.1"/>
    <property type="molecule type" value="Genomic_DNA"/>
</dbReference>
<accession>A0A895XU22</accession>
<evidence type="ECO:0000256" key="2">
    <source>
        <dbReference type="SAM" id="Phobius"/>
    </source>
</evidence>